<reference evidence="2" key="1">
    <citation type="submission" date="2020-01" db="EMBL/GenBank/DDBJ databases">
        <title>Insect and environment-associated Actinomycetes.</title>
        <authorList>
            <person name="Currrie C."/>
            <person name="Chevrette M."/>
            <person name="Carlson C."/>
            <person name="Stubbendieck R."/>
            <person name="Wendt-Pienkowski E."/>
        </authorList>
    </citation>
    <scope>NUCLEOTIDE SEQUENCE</scope>
    <source>
        <strain evidence="2">SID12501</strain>
    </source>
</reference>
<feature type="compositionally biased region" description="Basic and acidic residues" evidence="1">
    <location>
        <begin position="64"/>
        <end position="80"/>
    </location>
</feature>
<dbReference type="Pfam" id="PF11303">
    <property type="entry name" value="DUF3105"/>
    <property type="match status" value="1"/>
</dbReference>
<dbReference type="EMBL" id="JAAGLU010000017">
    <property type="protein sequence ID" value="NEC88437.1"/>
    <property type="molecule type" value="Genomic_DNA"/>
</dbReference>
<gene>
    <name evidence="2" type="ORF">G3I71_22030</name>
</gene>
<organism evidence="2">
    <name type="scientific">Streptomyces sp. SID12501</name>
    <dbReference type="NCBI Taxonomy" id="2706042"/>
    <lineage>
        <taxon>Bacteria</taxon>
        <taxon>Bacillati</taxon>
        <taxon>Actinomycetota</taxon>
        <taxon>Actinomycetes</taxon>
        <taxon>Kitasatosporales</taxon>
        <taxon>Streptomycetaceae</taxon>
        <taxon>Streptomyces</taxon>
    </lineage>
</organism>
<evidence type="ECO:0000256" key="1">
    <source>
        <dbReference type="SAM" id="MobiDB-lite"/>
    </source>
</evidence>
<feature type="compositionally biased region" description="Basic residues" evidence="1">
    <location>
        <begin position="87"/>
        <end position="108"/>
    </location>
</feature>
<dbReference type="InterPro" id="IPR021454">
    <property type="entry name" value="DUF3105"/>
</dbReference>
<protein>
    <submittedName>
        <fullName evidence="2">DUF3105 domain-containing protein</fullName>
    </submittedName>
</protein>
<evidence type="ECO:0000313" key="2">
    <source>
        <dbReference type="EMBL" id="NEC88437.1"/>
    </source>
</evidence>
<proteinExistence type="predicted"/>
<sequence>MTPPVDGDHDKAWMTCNGTVRTETTRDENAVHSLERGPVWITFNGTATAIDIETLAGKVARTALHPDEARPPAVRDDHAVRSGPPAQRRHGLRPARRAVHQRLSRTRKPLNQAPCTGGLTAPWRTPRPARQDGALSLVSPPLTPRWHDLSMSGNEFSRPSEFFSGANQWCQENIYGDDRGRGGRQWADRVAACRRACVGPRVRRNGPSWAGRVDALRVPEIPPISEDADALLIHSDGYVCWTSPAKCDRVST</sequence>
<accession>A0A6B3BVM2</accession>
<name>A0A6B3BVM2_9ACTN</name>
<dbReference type="AlphaFoldDB" id="A0A6B3BVM2"/>
<feature type="region of interest" description="Disordered" evidence="1">
    <location>
        <begin position="63"/>
        <end position="128"/>
    </location>
</feature>
<comment type="caution">
    <text evidence="2">The sequence shown here is derived from an EMBL/GenBank/DDBJ whole genome shotgun (WGS) entry which is preliminary data.</text>
</comment>